<dbReference type="NCBIfam" id="NF004200">
    <property type="entry name" value="PRK05653.1-5"/>
    <property type="match status" value="1"/>
</dbReference>
<evidence type="ECO:0000256" key="1">
    <source>
        <dbReference type="ARBA" id="ARBA00006484"/>
    </source>
</evidence>
<dbReference type="GO" id="GO:0004316">
    <property type="term" value="F:3-oxoacyl-[acyl-carrier-protein] reductase (NADPH) activity"/>
    <property type="evidence" value="ECO:0007669"/>
    <property type="project" value="UniProtKB-EC"/>
</dbReference>
<proteinExistence type="inferred from homology"/>
<dbReference type="AlphaFoldDB" id="A0A6S6TDD9"/>
<gene>
    <name evidence="3" type="ORF">HELGO_WM17585</name>
</gene>
<dbReference type="NCBIfam" id="NF009466">
    <property type="entry name" value="PRK12826.1-2"/>
    <property type="match status" value="1"/>
</dbReference>
<dbReference type="FunFam" id="3.40.50.720:FF:000173">
    <property type="entry name" value="3-oxoacyl-[acyl-carrier protein] reductase"/>
    <property type="match status" value="1"/>
</dbReference>
<keyword evidence="2 3" id="KW-0560">Oxidoreductase</keyword>
<dbReference type="InterPro" id="IPR036291">
    <property type="entry name" value="NAD(P)-bd_dom_sf"/>
</dbReference>
<organism evidence="3">
    <name type="scientific">uncultured Aureispira sp</name>
    <dbReference type="NCBI Taxonomy" id="1331704"/>
    <lineage>
        <taxon>Bacteria</taxon>
        <taxon>Pseudomonadati</taxon>
        <taxon>Bacteroidota</taxon>
        <taxon>Saprospiria</taxon>
        <taxon>Saprospirales</taxon>
        <taxon>Saprospiraceae</taxon>
        <taxon>Aureispira</taxon>
        <taxon>environmental samples</taxon>
    </lineage>
</organism>
<reference evidence="3" key="1">
    <citation type="submission" date="2020-01" db="EMBL/GenBank/DDBJ databases">
        <authorList>
            <person name="Meier V. D."/>
            <person name="Meier V D."/>
        </authorList>
    </citation>
    <scope>NUCLEOTIDE SEQUENCE</scope>
    <source>
        <strain evidence="3">HLG_WM_MAG_10</strain>
    </source>
</reference>
<protein>
    <submittedName>
        <fullName evidence="3">3-oxoacyl-[acyl-carrier protein] reductase (EC)</fullName>
        <ecNumber evidence="3">1.1.1.100</ecNumber>
    </submittedName>
</protein>
<sequence length="249" mass="27231">MELETQNNKYALVTGGSRGIGRAICEKLAEMGYNILVNYNSNETAALETAKLVEQHNVSAEIIKFDVANKEQVDATLVKWMEDHPKKPIEILVNNAGFRRDALFMWMEEENWDAVLNVNVAGFYNVTKPVFAKMLVNRYGRIVNVVSLSGIKGMAGQTNYSAAKAAIIGATKALAQEVGRAKITVNAVAPGFIKTDMTEGIEEKQYRSVIPLRRFGTSEEVADVVAFLASPKASYVTGEVISINGGLHT</sequence>
<dbReference type="Gene3D" id="3.40.50.720">
    <property type="entry name" value="NAD(P)-binding Rossmann-like Domain"/>
    <property type="match status" value="1"/>
</dbReference>
<dbReference type="PANTHER" id="PTHR42879:SF2">
    <property type="entry name" value="3-OXOACYL-[ACYL-CARRIER-PROTEIN] REDUCTASE FABG"/>
    <property type="match status" value="1"/>
</dbReference>
<name>A0A6S6TDD9_9BACT</name>
<dbReference type="InterPro" id="IPR050259">
    <property type="entry name" value="SDR"/>
</dbReference>
<evidence type="ECO:0000313" key="3">
    <source>
        <dbReference type="EMBL" id="CAA6818872.1"/>
    </source>
</evidence>
<evidence type="ECO:0000256" key="2">
    <source>
        <dbReference type="ARBA" id="ARBA00023002"/>
    </source>
</evidence>
<dbReference type="PRINTS" id="PR00081">
    <property type="entry name" value="GDHRDH"/>
</dbReference>
<dbReference type="EMBL" id="CACVAQ010000269">
    <property type="protein sequence ID" value="CAA6818872.1"/>
    <property type="molecule type" value="Genomic_DNA"/>
</dbReference>
<dbReference type="Pfam" id="PF13561">
    <property type="entry name" value="adh_short_C2"/>
    <property type="match status" value="1"/>
</dbReference>
<dbReference type="InterPro" id="IPR002347">
    <property type="entry name" value="SDR_fam"/>
</dbReference>
<dbReference type="PANTHER" id="PTHR42879">
    <property type="entry name" value="3-OXOACYL-(ACYL-CARRIER-PROTEIN) REDUCTASE"/>
    <property type="match status" value="1"/>
</dbReference>
<dbReference type="PRINTS" id="PR00080">
    <property type="entry name" value="SDRFAMILY"/>
</dbReference>
<dbReference type="EC" id="1.1.1.100" evidence="3"/>
<comment type="similarity">
    <text evidence="1">Belongs to the short-chain dehydrogenases/reductases (SDR) family.</text>
</comment>
<dbReference type="SUPFAM" id="SSF51735">
    <property type="entry name" value="NAD(P)-binding Rossmann-fold domains"/>
    <property type="match status" value="1"/>
</dbReference>
<accession>A0A6S6TDD9</accession>